<dbReference type="RefSeq" id="WP_187528953.1">
    <property type="nucleotide sequence ID" value="NZ_CP060724.1"/>
</dbReference>
<dbReference type="AlphaFoldDB" id="A0A7G9T4U3"/>
<keyword evidence="2" id="KW-1133">Transmembrane helix</keyword>
<keyword evidence="5" id="KW-1185">Reference proteome</keyword>
<gene>
    <name evidence="4" type="ORF">H9L19_07025</name>
</gene>
<reference evidence="4 5" key="1">
    <citation type="submission" date="2020-08" db="EMBL/GenBank/DDBJ databases">
        <title>Genome sequence of Weissella diestrammenae KACC 16890T.</title>
        <authorList>
            <person name="Hyun D.-W."/>
            <person name="Bae J.-W."/>
        </authorList>
    </citation>
    <scope>NUCLEOTIDE SEQUENCE [LARGE SCALE GENOMIC DNA]</scope>
    <source>
        <strain evidence="4 5">KACC 16890</strain>
    </source>
</reference>
<keyword evidence="2" id="KW-0812">Transmembrane</keyword>
<dbReference type="SMART" id="SM00062">
    <property type="entry name" value="PBPb"/>
    <property type="match status" value="1"/>
</dbReference>
<proteinExistence type="predicted"/>
<dbReference type="InterPro" id="IPR001638">
    <property type="entry name" value="Solute-binding_3/MltF_N"/>
</dbReference>
<dbReference type="SUPFAM" id="SSF53850">
    <property type="entry name" value="Periplasmic binding protein-like II"/>
    <property type="match status" value="1"/>
</dbReference>
<accession>A0A7G9T4U3</accession>
<dbReference type="Pfam" id="PF00497">
    <property type="entry name" value="SBP_bac_3"/>
    <property type="match status" value="1"/>
</dbReference>
<evidence type="ECO:0000259" key="3">
    <source>
        <dbReference type="SMART" id="SM00062"/>
    </source>
</evidence>
<feature type="transmembrane region" description="Helical" evidence="2">
    <location>
        <begin position="7"/>
        <end position="28"/>
    </location>
</feature>
<name>A0A7G9T4U3_9LACO</name>
<evidence type="ECO:0000256" key="2">
    <source>
        <dbReference type="SAM" id="Phobius"/>
    </source>
</evidence>
<keyword evidence="2" id="KW-0472">Membrane</keyword>
<protein>
    <submittedName>
        <fullName evidence="4">Amino acid ABC transporter substrate-binding protein</fullName>
    </submittedName>
</protein>
<evidence type="ECO:0000313" key="4">
    <source>
        <dbReference type="EMBL" id="QNN75118.1"/>
    </source>
</evidence>
<dbReference type="Proteomes" id="UP000515800">
    <property type="component" value="Chromosome"/>
</dbReference>
<dbReference type="KEGG" id="wdi:H9L19_07025"/>
<evidence type="ECO:0000256" key="1">
    <source>
        <dbReference type="ARBA" id="ARBA00022729"/>
    </source>
</evidence>
<dbReference type="EMBL" id="CP060724">
    <property type="protein sequence ID" value="QNN75118.1"/>
    <property type="molecule type" value="Genomic_DNA"/>
</dbReference>
<sequence length="272" mass="30886">MTKQKKFFWNSVVALILIVIGGVIFFRIHQQSDTWAKTTANKQLVVGVDDTFVPMGFRDKNGKLVGFDVDLARKTIQSLGFKVKFQPIDWSMKETELKTGHIDMIWNGYTITPDRQKKVAFSNSYHSDKQVLVTMRTNQIVTPQDMVGKTLGLQTGSSGMLTYDAQPKVLKNFVKSAVQYDTFDKALTDLQVGRIQAVLIDSDFARYYVAHEADPDQFAILDLSYPAEQFAVGFRKKDMTLRRKVNAQLKKFAQDGTLDNISKKYFGTVNQK</sequence>
<keyword evidence="1" id="KW-0732">Signal</keyword>
<dbReference type="PANTHER" id="PTHR35936">
    <property type="entry name" value="MEMBRANE-BOUND LYTIC MUREIN TRANSGLYCOSYLASE F"/>
    <property type="match status" value="1"/>
</dbReference>
<feature type="domain" description="Solute-binding protein family 3/N-terminal" evidence="3">
    <location>
        <begin position="43"/>
        <end position="269"/>
    </location>
</feature>
<dbReference type="Gene3D" id="3.40.190.10">
    <property type="entry name" value="Periplasmic binding protein-like II"/>
    <property type="match status" value="2"/>
</dbReference>
<evidence type="ECO:0000313" key="5">
    <source>
        <dbReference type="Proteomes" id="UP000515800"/>
    </source>
</evidence>
<dbReference type="PANTHER" id="PTHR35936:SF34">
    <property type="entry name" value="ABC TRANSPORTER EXTRACELLULAR-BINDING PROTEIN YCKB-RELATED"/>
    <property type="match status" value="1"/>
</dbReference>
<dbReference type="CDD" id="cd00996">
    <property type="entry name" value="PBP2_AatB_like"/>
    <property type="match status" value="1"/>
</dbReference>
<organism evidence="4 5">
    <name type="scientific">Weissella diestrammenae</name>
    <dbReference type="NCBI Taxonomy" id="1162633"/>
    <lineage>
        <taxon>Bacteria</taxon>
        <taxon>Bacillati</taxon>
        <taxon>Bacillota</taxon>
        <taxon>Bacilli</taxon>
        <taxon>Lactobacillales</taxon>
        <taxon>Lactobacillaceae</taxon>
        <taxon>Weissella</taxon>
    </lineage>
</organism>